<keyword evidence="1" id="KW-1133">Transmembrane helix</keyword>
<keyword evidence="3" id="KW-1185">Reference proteome</keyword>
<protein>
    <submittedName>
        <fullName evidence="2">Uncharacterized protein</fullName>
    </submittedName>
</protein>
<comment type="caution">
    <text evidence="2">The sequence shown here is derived from an EMBL/GenBank/DDBJ whole genome shotgun (WGS) entry which is preliminary data.</text>
</comment>
<reference evidence="2" key="1">
    <citation type="submission" date="2023-07" db="EMBL/GenBank/DDBJ databases">
        <title>draft genome sequence of fig (Ficus carica).</title>
        <authorList>
            <person name="Takahashi T."/>
            <person name="Nishimura K."/>
        </authorList>
    </citation>
    <scope>NUCLEOTIDE SEQUENCE</scope>
</reference>
<keyword evidence="1" id="KW-0812">Transmembrane</keyword>
<accession>A0AA88DMX5</accession>
<feature type="transmembrane region" description="Helical" evidence="1">
    <location>
        <begin position="64"/>
        <end position="87"/>
    </location>
</feature>
<dbReference type="EMBL" id="BTGU01000076">
    <property type="protein sequence ID" value="GMN58261.1"/>
    <property type="molecule type" value="Genomic_DNA"/>
</dbReference>
<evidence type="ECO:0000313" key="3">
    <source>
        <dbReference type="Proteomes" id="UP001187192"/>
    </source>
</evidence>
<sequence length="145" mass="16158">MRTLTWEARHDVLPPTRDLLECWFGYPLVVVRLTDKAGGGDRGKVASEGIQSSDTSHEGSKLKLYFFAWLTLLKALLCPLPFSGWLFQIRTMSLGSRARMGLQTELSVMLIPAFSNNAVSKDGNWNIVDVGGVENNYIDNCPDDH</sequence>
<evidence type="ECO:0000256" key="1">
    <source>
        <dbReference type="SAM" id="Phobius"/>
    </source>
</evidence>
<proteinExistence type="predicted"/>
<organism evidence="2 3">
    <name type="scientific">Ficus carica</name>
    <name type="common">Common fig</name>
    <dbReference type="NCBI Taxonomy" id="3494"/>
    <lineage>
        <taxon>Eukaryota</taxon>
        <taxon>Viridiplantae</taxon>
        <taxon>Streptophyta</taxon>
        <taxon>Embryophyta</taxon>
        <taxon>Tracheophyta</taxon>
        <taxon>Spermatophyta</taxon>
        <taxon>Magnoliopsida</taxon>
        <taxon>eudicotyledons</taxon>
        <taxon>Gunneridae</taxon>
        <taxon>Pentapetalae</taxon>
        <taxon>rosids</taxon>
        <taxon>fabids</taxon>
        <taxon>Rosales</taxon>
        <taxon>Moraceae</taxon>
        <taxon>Ficeae</taxon>
        <taxon>Ficus</taxon>
    </lineage>
</organism>
<name>A0AA88DMX5_FICCA</name>
<dbReference type="Proteomes" id="UP001187192">
    <property type="component" value="Unassembled WGS sequence"/>
</dbReference>
<gene>
    <name evidence="2" type="ORF">TIFTF001_027359</name>
</gene>
<evidence type="ECO:0000313" key="2">
    <source>
        <dbReference type="EMBL" id="GMN58261.1"/>
    </source>
</evidence>
<keyword evidence="1" id="KW-0472">Membrane</keyword>
<dbReference type="AlphaFoldDB" id="A0AA88DMX5"/>